<gene>
    <name evidence="1" type="ORF">C5167_039860</name>
</gene>
<reference evidence="1 2" key="1">
    <citation type="journal article" date="2018" name="Science">
        <title>The opium poppy genome and morphinan production.</title>
        <authorList>
            <person name="Guo L."/>
            <person name="Winzer T."/>
            <person name="Yang X."/>
            <person name="Li Y."/>
            <person name="Ning Z."/>
            <person name="He Z."/>
            <person name="Teodor R."/>
            <person name="Lu Y."/>
            <person name="Bowser T.A."/>
            <person name="Graham I.A."/>
            <person name="Ye K."/>
        </authorList>
    </citation>
    <scope>NUCLEOTIDE SEQUENCE [LARGE SCALE GENOMIC DNA]</scope>
    <source>
        <strain evidence="2">cv. HN1</strain>
        <tissue evidence="1">Leaves</tissue>
    </source>
</reference>
<dbReference type="AlphaFoldDB" id="A0A4Y7IHL0"/>
<dbReference type="Gramene" id="RZC46919">
    <property type="protein sequence ID" value="RZC46919"/>
    <property type="gene ID" value="C5167_039860"/>
</dbReference>
<dbReference type="Proteomes" id="UP000316621">
    <property type="component" value="Chromosome 1"/>
</dbReference>
<protein>
    <submittedName>
        <fullName evidence="1">Uncharacterized protein</fullName>
    </submittedName>
</protein>
<proteinExistence type="predicted"/>
<sequence>MASLVICISRDSVDSLSDDVSKLARGLSNIGELVSIMDSAKKDGKYGVPNYAVSRVTSKVVEAPS</sequence>
<evidence type="ECO:0000313" key="1">
    <source>
        <dbReference type="EMBL" id="RZC46919.1"/>
    </source>
</evidence>
<evidence type="ECO:0000313" key="2">
    <source>
        <dbReference type="Proteomes" id="UP000316621"/>
    </source>
</evidence>
<keyword evidence="2" id="KW-1185">Reference proteome</keyword>
<accession>A0A4Y7IHL0</accession>
<dbReference type="EMBL" id="CM010715">
    <property type="protein sequence ID" value="RZC46919.1"/>
    <property type="molecule type" value="Genomic_DNA"/>
</dbReference>
<name>A0A4Y7IHL0_PAPSO</name>
<organism evidence="1 2">
    <name type="scientific">Papaver somniferum</name>
    <name type="common">Opium poppy</name>
    <dbReference type="NCBI Taxonomy" id="3469"/>
    <lineage>
        <taxon>Eukaryota</taxon>
        <taxon>Viridiplantae</taxon>
        <taxon>Streptophyta</taxon>
        <taxon>Embryophyta</taxon>
        <taxon>Tracheophyta</taxon>
        <taxon>Spermatophyta</taxon>
        <taxon>Magnoliopsida</taxon>
        <taxon>Ranunculales</taxon>
        <taxon>Papaveraceae</taxon>
        <taxon>Papaveroideae</taxon>
        <taxon>Papaver</taxon>
    </lineage>
</organism>